<keyword evidence="2" id="KW-1185">Reference proteome</keyword>
<dbReference type="EMBL" id="SRLO01000214">
    <property type="protein sequence ID" value="TNN66782.1"/>
    <property type="molecule type" value="Genomic_DNA"/>
</dbReference>
<accession>A0A4Z2HPT2</accession>
<dbReference type="AlphaFoldDB" id="A0A4Z2HPT2"/>
<organism evidence="1 2">
    <name type="scientific">Liparis tanakae</name>
    <name type="common">Tanaka's snailfish</name>
    <dbReference type="NCBI Taxonomy" id="230148"/>
    <lineage>
        <taxon>Eukaryota</taxon>
        <taxon>Metazoa</taxon>
        <taxon>Chordata</taxon>
        <taxon>Craniata</taxon>
        <taxon>Vertebrata</taxon>
        <taxon>Euteleostomi</taxon>
        <taxon>Actinopterygii</taxon>
        <taxon>Neopterygii</taxon>
        <taxon>Teleostei</taxon>
        <taxon>Neoteleostei</taxon>
        <taxon>Acanthomorphata</taxon>
        <taxon>Eupercaria</taxon>
        <taxon>Perciformes</taxon>
        <taxon>Cottioidei</taxon>
        <taxon>Cottales</taxon>
        <taxon>Liparidae</taxon>
        <taxon>Liparis</taxon>
    </lineage>
</organism>
<evidence type="ECO:0000313" key="1">
    <source>
        <dbReference type="EMBL" id="TNN66782.1"/>
    </source>
</evidence>
<comment type="caution">
    <text evidence="1">The sequence shown here is derived from an EMBL/GenBank/DDBJ whole genome shotgun (WGS) entry which is preliminary data.</text>
</comment>
<dbReference type="Proteomes" id="UP000314294">
    <property type="component" value="Unassembled WGS sequence"/>
</dbReference>
<proteinExistence type="predicted"/>
<protein>
    <submittedName>
        <fullName evidence="1">Uncharacterized protein</fullName>
    </submittedName>
</protein>
<reference evidence="1 2" key="1">
    <citation type="submission" date="2019-03" db="EMBL/GenBank/DDBJ databases">
        <title>First draft genome of Liparis tanakae, snailfish: a comprehensive survey of snailfish specific genes.</title>
        <authorList>
            <person name="Kim W."/>
            <person name="Song I."/>
            <person name="Jeong J.-H."/>
            <person name="Kim D."/>
            <person name="Kim S."/>
            <person name="Ryu S."/>
            <person name="Song J.Y."/>
            <person name="Lee S.K."/>
        </authorList>
    </citation>
    <scope>NUCLEOTIDE SEQUENCE [LARGE SCALE GENOMIC DNA]</scope>
    <source>
        <tissue evidence="1">Muscle</tissue>
    </source>
</reference>
<name>A0A4Z2HPT2_9TELE</name>
<sequence length="85" mass="9401">MKDRDGGQIKHASRSWRGKVTIKTIKTMKCPFLPVEAEPQIRPPADQKRGTSNRFEHFLSGKVVSKGLGRSALNDSPKGSFCCSI</sequence>
<evidence type="ECO:0000313" key="2">
    <source>
        <dbReference type="Proteomes" id="UP000314294"/>
    </source>
</evidence>
<gene>
    <name evidence="1" type="ORF">EYF80_023024</name>
</gene>